<evidence type="ECO:0000256" key="7">
    <source>
        <dbReference type="SAM" id="MobiDB-lite"/>
    </source>
</evidence>
<accession>A0A388LF53</accession>
<evidence type="ECO:0000313" key="9">
    <source>
        <dbReference type="EMBL" id="GBG80842.1"/>
    </source>
</evidence>
<dbReference type="GO" id="GO:0007076">
    <property type="term" value="P:mitotic chromosome condensation"/>
    <property type="evidence" value="ECO:0007669"/>
    <property type="project" value="InterPro"/>
</dbReference>
<dbReference type="OMA" id="EAFNMHP"/>
<dbReference type="PANTHER" id="PTHR14222:SF1">
    <property type="entry name" value="CONDENSIN-2 COMPLEX SUBUNIT D3"/>
    <property type="match status" value="1"/>
</dbReference>
<feature type="compositionally biased region" description="Basic and acidic residues" evidence="7">
    <location>
        <begin position="502"/>
        <end position="540"/>
    </location>
</feature>
<evidence type="ECO:0000256" key="1">
    <source>
        <dbReference type="ARBA" id="ARBA00004123"/>
    </source>
</evidence>
<dbReference type="STRING" id="69332.A0A388LF53"/>
<dbReference type="GO" id="GO:0000796">
    <property type="term" value="C:condensin complex"/>
    <property type="evidence" value="ECO:0007669"/>
    <property type="project" value="TreeGrafter"/>
</dbReference>
<dbReference type="PANTHER" id="PTHR14222">
    <property type="entry name" value="CONDENSIN"/>
    <property type="match status" value="1"/>
</dbReference>
<feature type="region of interest" description="Disordered" evidence="7">
    <location>
        <begin position="1118"/>
        <end position="1144"/>
    </location>
</feature>
<dbReference type="GO" id="GO:0000779">
    <property type="term" value="C:condensed chromosome, centromeric region"/>
    <property type="evidence" value="ECO:0007669"/>
    <property type="project" value="TreeGrafter"/>
</dbReference>
<feature type="compositionally biased region" description="Polar residues" evidence="7">
    <location>
        <begin position="1856"/>
        <end position="1866"/>
    </location>
</feature>
<feature type="region of interest" description="Disordered" evidence="7">
    <location>
        <begin position="483"/>
        <end position="558"/>
    </location>
</feature>
<dbReference type="Proteomes" id="UP000265515">
    <property type="component" value="Unassembled WGS sequence"/>
</dbReference>
<dbReference type="Gramene" id="GBG80842">
    <property type="protein sequence ID" value="GBG80842"/>
    <property type="gene ID" value="CBR_g31398"/>
</dbReference>
<dbReference type="GO" id="GO:0051301">
    <property type="term" value="P:cell division"/>
    <property type="evidence" value="ECO:0007669"/>
    <property type="project" value="UniProtKB-KW"/>
</dbReference>
<feature type="region of interest" description="Disordered" evidence="7">
    <location>
        <begin position="936"/>
        <end position="1004"/>
    </location>
</feature>
<organism evidence="9 10">
    <name type="scientific">Chara braunii</name>
    <name type="common">Braun's stonewort</name>
    <dbReference type="NCBI Taxonomy" id="69332"/>
    <lineage>
        <taxon>Eukaryota</taxon>
        <taxon>Viridiplantae</taxon>
        <taxon>Streptophyta</taxon>
        <taxon>Charophyceae</taxon>
        <taxon>Charales</taxon>
        <taxon>Characeae</taxon>
        <taxon>Chara</taxon>
    </lineage>
</organism>
<feature type="compositionally biased region" description="Acidic residues" evidence="7">
    <location>
        <begin position="953"/>
        <end position="970"/>
    </location>
</feature>
<keyword evidence="4" id="KW-0226">DNA condensation</keyword>
<dbReference type="SUPFAM" id="SSF48371">
    <property type="entry name" value="ARM repeat"/>
    <property type="match status" value="1"/>
</dbReference>
<keyword evidence="6" id="KW-0131">Cell cycle</keyword>
<comment type="caution">
    <text evidence="9">The sequence shown here is derived from an EMBL/GenBank/DDBJ whole genome shotgun (WGS) entry which is preliminary data.</text>
</comment>
<feature type="compositionally biased region" description="Acidic residues" evidence="7">
    <location>
        <begin position="489"/>
        <end position="501"/>
    </location>
</feature>
<evidence type="ECO:0000256" key="6">
    <source>
        <dbReference type="ARBA" id="ARBA00023306"/>
    </source>
</evidence>
<dbReference type="InterPro" id="IPR032682">
    <property type="entry name" value="Cnd1_C"/>
</dbReference>
<evidence type="ECO:0000259" key="8">
    <source>
        <dbReference type="Pfam" id="PF12717"/>
    </source>
</evidence>
<dbReference type="OrthoDB" id="10263978at2759"/>
<evidence type="ECO:0000256" key="3">
    <source>
        <dbReference type="ARBA" id="ARBA00022776"/>
    </source>
</evidence>
<feature type="domain" description="Condensin complex subunit 1 C-terminal" evidence="8">
    <location>
        <begin position="1264"/>
        <end position="1373"/>
    </location>
</feature>
<dbReference type="InterPro" id="IPR016024">
    <property type="entry name" value="ARM-type_fold"/>
</dbReference>
<gene>
    <name evidence="9" type="ORF">CBR_g31398</name>
</gene>
<feature type="compositionally biased region" description="Basic and acidic residues" evidence="7">
    <location>
        <begin position="1640"/>
        <end position="1650"/>
    </location>
</feature>
<keyword evidence="2" id="KW-0132">Cell division</keyword>
<feature type="region of interest" description="Disordered" evidence="7">
    <location>
        <begin position="177"/>
        <end position="254"/>
    </location>
</feature>
<dbReference type="GO" id="GO:0005634">
    <property type="term" value="C:nucleus"/>
    <property type="evidence" value="ECO:0007669"/>
    <property type="project" value="UniProtKB-SubCell"/>
</dbReference>
<reference evidence="9 10" key="1">
    <citation type="journal article" date="2018" name="Cell">
        <title>The Chara Genome: Secondary Complexity and Implications for Plant Terrestrialization.</title>
        <authorList>
            <person name="Nishiyama T."/>
            <person name="Sakayama H."/>
            <person name="Vries J.D."/>
            <person name="Buschmann H."/>
            <person name="Saint-Marcoux D."/>
            <person name="Ullrich K.K."/>
            <person name="Haas F.B."/>
            <person name="Vanderstraeten L."/>
            <person name="Becker D."/>
            <person name="Lang D."/>
            <person name="Vosolsobe S."/>
            <person name="Rombauts S."/>
            <person name="Wilhelmsson P.K.I."/>
            <person name="Janitza P."/>
            <person name="Kern R."/>
            <person name="Heyl A."/>
            <person name="Rumpler F."/>
            <person name="Villalobos L.I.A.C."/>
            <person name="Clay J.M."/>
            <person name="Skokan R."/>
            <person name="Toyoda A."/>
            <person name="Suzuki Y."/>
            <person name="Kagoshima H."/>
            <person name="Schijlen E."/>
            <person name="Tajeshwar N."/>
            <person name="Catarino B."/>
            <person name="Hetherington A.J."/>
            <person name="Saltykova A."/>
            <person name="Bonnot C."/>
            <person name="Breuninger H."/>
            <person name="Symeonidi A."/>
            <person name="Radhakrishnan G.V."/>
            <person name="Van Nieuwerburgh F."/>
            <person name="Deforce D."/>
            <person name="Chang C."/>
            <person name="Karol K.G."/>
            <person name="Hedrich R."/>
            <person name="Ulvskov P."/>
            <person name="Glockner G."/>
            <person name="Delwiche C.F."/>
            <person name="Petrasek J."/>
            <person name="Van de Peer Y."/>
            <person name="Friml J."/>
            <person name="Beilby M."/>
            <person name="Dolan L."/>
            <person name="Kohara Y."/>
            <person name="Sugano S."/>
            <person name="Fujiyama A."/>
            <person name="Delaux P.-M."/>
            <person name="Quint M."/>
            <person name="TheiBen G."/>
            <person name="Hagemann M."/>
            <person name="Harholt J."/>
            <person name="Dunand C."/>
            <person name="Zachgo S."/>
            <person name="Langdale J."/>
            <person name="Maumus F."/>
            <person name="Straeten D.V.D."/>
            <person name="Gould S.B."/>
            <person name="Rensing S.A."/>
        </authorList>
    </citation>
    <scope>NUCLEOTIDE SEQUENCE [LARGE SCALE GENOMIC DNA]</scope>
    <source>
        <strain evidence="9 10">S276</strain>
    </source>
</reference>
<dbReference type="GO" id="GO:0042393">
    <property type="term" value="F:histone binding"/>
    <property type="evidence" value="ECO:0007669"/>
    <property type="project" value="TreeGrafter"/>
</dbReference>
<feature type="region of interest" description="Disordered" evidence="7">
    <location>
        <begin position="622"/>
        <end position="683"/>
    </location>
</feature>
<dbReference type="InterPro" id="IPR026971">
    <property type="entry name" value="CND1/NCAPD3"/>
</dbReference>
<name>A0A388LF53_CHABU</name>
<evidence type="ECO:0000256" key="5">
    <source>
        <dbReference type="ARBA" id="ARBA00023242"/>
    </source>
</evidence>
<proteinExistence type="predicted"/>
<evidence type="ECO:0000256" key="4">
    <source>
        <dbReference type="ARBA" id="ARBA00023067"/>
    </source>
</evidence>
<feature type="compositionally biased region" description="Low complexity" evidence="7">
    <location>
        <begin position="656"/>
        <end position="670"/>
    </location>
</feature>
<evidence type="ECO:0000313" key="10">
    <source>
        <dbReference type="Proteomes" id="UP000265515"/>
    </source>
</evidence>
<feature type="compositionally biased region" description="Basic residues" evidence="7">
    <location>
        <begin position="207"/>
        <end position="224"/>
    </location>
</feature>
<feature type="region of interest" description="Disordered" evidence="7">
    <location>
        <begin position="1722"/>
        <end position="1763"/>
    </location>
</feature>
<feature type="compositionally biased region" description="Acidic residues" evidence="7">
    <location>
        <begin position="229"/>
        <end position="238"/>
    </location>
</feature>
<dbReference type="Gene3D" id="1.25.10.10">
    <property type="entry name" value="Leucine-rich Repeat Variant"/>
    <property type="match status" value="1"/>
</dbReference>
<feature type="compositionally biased region" description="Low complexity" evidence="7">
    <location>
        <begin position="986"/>
        <end position="995"/>
    </location>
</feature>
<feature type="compositionally biased region" description="Polar residues" evidence="7">
    <location>
        <begin position="1118"/>
        <end position="1132"/>
    </location>
</feature>
<feature type="compositionally biased region" description="Basic and acidic residues" evidence="7">
    <location>
        <begin position="628"/>
        <end position="638"/>
    </location>
</feature>
<feature type="compositionally biased region" description="Basic and acidic residues" evidence="7">
    <location>
        <begin position="1737"/>
        <end position="1753"/>
    </location>
</feature>
<keyword evidence="10" id="KW-1185">Reference proteome</keyword>
<feature type="region of interest" description="Disordered" evidence="7">
    <location>
        <begin position="1624"/>
        <end position="1656"/>
    </location>
</feature>
<evidence type="ECO:0000256" key="2">
    <source>
        <dbReference type="ARBA" id="ARBA00022618"/>
    </source>
</evidence>
<comment type="subcellular location">
    <subcellularLocation>
        <location evidence="1">Nucleus</location>
    </subcellularLocation>
</comment>
<dbReference type="Pfam" id="PF12717">
    <property type="entry name" value="Cnd1"/>
    <property type="match status" value="1"/>
</dbReference>
<sequence>MADDDQFLQFCDVIERVCHEISATDVSSSLRCSPSALPDDTLAELHEIFSRVPGPHLRSVGSQSCRHSQSLGGGCTARVSRIPDGRLWAEVASRGVRVTQLVKALSATLDSALSGEGVGGSSSAKGGRRWRGALLAGSIYLGMLLSPECPIYSIFDSLTFSHILSYIRHRCRASGEADAIGSPEGGGGNGDEAQKKKEGSGRPQGNGKKKGGGGRGRGALRRGKVPNGEDSDDDDDFNLGDMAGDAASSPGCPETRVDFSSAVLDLLEDTRCLLDILSLKERSDTLRAVVESVIEISRFSLPGGDGLGTRGGSGPQGAARVQQAARSARALPSRSLQSLTYSILLRLITDLHGSVRENSCFILWALTPNLLLTYKEGNLERNAVRSRAMEFVIKEVLQAGSSQARCSVPLLAQYLCLKAPERAELRMLAVQCIVEVVKSLGRQGWGDFGRFLWRLSHNEKPSLRLLAVDLSLELLIKLPDPMGVKEERSEEEVEDKEVEEEGKEKDGGEEKEKQRDEKEEGKEEEARQSDAEEGRERGDGDGASSPSVSCAEEREKKRCEKDKRKTDRRWAFRCLEILVSRGSDKAPGIRGKSLTNLAVAVGEICKDEESRSLLLPAFGLASPSVGQRRGEEKEDGLQPRRRRRSGKADMTEDESSSAAEQTEEAAPQTERPTLSPEARNLEKLVRCRSRDDKPVVRKAALALMERLARLMGRPPDAEDLCALGSACADAMVSVRKSAMAALSEVARAFSDEQGVIDEWLRAILPLSLDNESSVQDKCIEVFEELVLDRIADASALLGKLMRGRRNREVSTVDGKNDWMDVVTAFPSGVLTVLKGISYGGTLNACVHRIVLMISKKRKIRPAVATALQTVIAAAEWGATSVTVGGEEAREGENLEREAGPARKGLAPPGAWLLLSEISAYVPEAISWEFLRSRWVTPENHTDPNNNKKRTTGEVDEGEGNEEEEEEEEGVMETQEWQKSGGGARRGGNNTRGARGLPAGEKVGEGGCSSQWLEDRVYLLKTIANLSMRFPKDAALDLSNDLMENLSSFTLQPAEVTAHIEALATLWNHNAQSSVRAETPEWVTILMKDACKLLEAYLRVGGGTARSHMGWTQQTGKSQVSQAFTPDNCTPGNGTPGDESLPGDDNRACELDEEQLEKRIPNALFTIGELVMLHGECLTAQAVTFTQALVGRAHPGASGSPVNCSGVTSVSSRGDGGGRALEVPLHAQAIAWVTLAKMCLVDEKLAKKCIPLFAQELEKSNCAAVRNNIMVAMSDLCMRYTALVDSYVKCMTCSLKDPCEIVRRQSMLLLAGLLRKDYLKWRGPMFHRFLVTLVDDSSAIHELSTYIFKHSVAVNNPLLAYNHFVEAMFLLNDCRMHRGLESSGSVCDWERQMFSLSGNDAGMLSKRMDIYTTLLQGMTPEYKFATVAKLCTEILGAVVEGHIDLQECYGVVSDALRVLGSKDVKVSTAKGGAAGGAEDCFGEDEGGSSAAGAAAAAKGKFVTQMMKKNLMENAIPMMIELKRLLESNRSALLGPLMECIRNILKDYKNEVEDILAVDKQLAREIMFDIRQQDAEEAREAIHTGVAVPRTQAPGGVGPLFSPCARPMMSPGAGRTSAADRPVFLTPRQPNHPSKAPVSGRARPDFVSDRPAHQKPSTPLVASPFIQRAGKGLVPASNEKGNAGPSLRRRHVTSNAPLAIFSPQSKDANGNGGRATRRSLRGVMSPLSPKRGVGFQSPRLRDARQVGEAERDTPAVREMASNGRRQYQSRILPTTSEAQRNAVAEEQAVATVAAVLSAAQDNGKDQRLRKGLDDVAKVLDVDAEVMVCSPILDRCTRGKQQGNRNQEGKKRTHANPLGTANGQLSEKPSQVWLRKQEHSQKRKQK</sequence>
<dbReference type="InterPro" id="IPR011989">
    <property type="entry name" value="ARM-like"/>
</dbReference>
<keyword evidence="5" id="KW-0539">Nucleus</keyword>
<protein>
    <recommendedName>
        <fullName evidence="8">Condensin complex subunit 1 C-terminal domain-containing protein</fullName>
    </recommendedName>
</protein>
<feature type="region of interest" description="Disordered" evidence="7">
    <location>
        <begin position="1834"/>
        <end position="1883"/>
    </location>
</feature>
<dbReference type="GO" id="GO:0010032">
    <property type="term" value="P:meiotic chromosome condensation"/>
    <property type="evidence" value="ECO:0007669"/>
    <property type="project" value="TreeGrafter"/>
</dbReference>
<keyword evidence="3" id="KW-0498">Mitosis</keyword>
<dbReference type="EMBL" id="BFEA01000358">
    <property type="protein sequence ID" value="GBG80842.1"/>
    <property type="molecule type" value="Genomic_DNA"/>
</dbReference>